<dbReference type="InterPro" id="IPR050903">
    <property type="entry name" value="Bact_Chemotaxis_MeTrfase"/>
</dbReference>
<dbReference type="EMBL" id="SSOB01000024">
    <property type="protein sequence ID" value="THF76582.1"/>
    <property type="molecule type" value="Genomic_DNA"/>
</dbReference>
<dbReference type="OrthoDB" id="9816309at2"/>
<protein>
    <submittedName>
        <fullName evidence="2">Protein-glutamate O-methyltransferase CheR</fullName>
    </submittedName>
</protein>
<dbReference type="RefSeq" id="WP_136371356.1">
    <property type="nucleotide sequence ID" value="NZ_SSOB01000024.1"/>
</dbReference>
<dbReference type="PANTHER" id="PTHR24422">
    <property type="entry name" value="CHEMOTAXIS PROTEIN METHYLTRANSFERASE"/>
    <property type="match status" value="1"/>
</dbReference>
<comment type="caution">
    <text evidence="2">The sequence shown here is derived from an EMBL/GenBank/DDBJ whole genome shotgun (WGS) entry which is preliminary data.</text>
</comment>
<dbReference type="GO" id="GO:0008757">
    <property type="term" value="F:S-adenosylmethionine-dependent methyltransferase activity"/>
    <property type="evidence" value="ECO:0007669"/>
    <property type="project" value="InterPro"/>
</dbReference>
<dbReference type="AlphaFoldDB" id="A0A4S4BR03"/>
<dbReference type="GO" id="GO:0032259">
    <property type="term" value="P:methylation"/>
    <property type="evidence" value="ECO:0007669"/>
    <property type="project" value="UniProtKB-KW"/>
</dbReference>
<dbReference type="SUPFAM" id="SSF47757">
    <property type="entry name" value="Chemotaxis receptor methyltransferase CheR, N-terminal domain"/>
    <property type="match status" value="1"/>
</dbReference>
<dbReference type="InterPro" id="IPR029063">
    <property type="entry name" value="SAM-dependent_MTases_sf"/>
</dbReference>
<evidence type="ECO:0000313" key="2">
    <source>
        <dbReference type="EMBL" id="THF76582.1"/>
    </source>
</evidence>
<dbReference type="SUPFAM" id="SSF53335">
    <property type="entry name" value="S-adenosyl-L-methionine-dependent methyltransferases"/>
    <property type="match status" value="1"/>
</dbReference>
<dbReference type="InterPro" id="IPR022641">
    <property type="entry name" value="CheR_N"/>
</dbReference>
<feature type="domain" description="CheR-type methyltransferase" evidence="1">
    <location>
        <begin position="26"/>
        <end position="259"/>
    </location>
</feature>
<evidence type="ECO:0000259" key="1">
    <source>
        <dbReference type="PROSITE" id="PS50123"/>
    </source>
</evidence>
<dbReference type="Pfam" id="PF03705">
    <property type="entry name" value="CheR_N"/>
    <property type="match status" value="1"/>
</dbReference>
<sequence length="283" mass="32651">MTDKLTEKLTDKLTEKLEAELLLEALYRKYGCDFRQYAQSSLMRRLNNVRLQAGAKSLSELIPLVLHDQAFANGMVQDILVTVTEMFRDPPFFAELRTKIVPILKTYPFVKIWLAGCATGEEAYSMAIVLQEEGFYDRVQIYATDMNERSLEIAGEGIYPAESLRSYTANYHASGGRSSFSDYYVANYRMAKFRDELKRNIVFSNYNLVTDHPFGEMHLIVCRNVLIYFNRELQAQVLGLFDASLVHRGLLCLGSKETLDFTPYASKYETLSPKWKIYRQRTQ</sequence>
<dbReference type="Pfam" id="PF01739">
    <property type="entry name" value="CheR"/>
    <property type="match status" value="1"/>
</dbReference>
<dbReference type="PANTHER" id="PTHR24422:SF8">
    <property type="entry name" value="CHEMOTAXIS PROTEIN"/>
    <property type="match status" value="1"/>
</dbReference>
<dbReference type="Proteomes" id="UP000310636">
    <property type="component" value="Unassembled WGS sequence"/>
</dbReference>
<dbReference type="Gene3D" id="3.40.50.150">
    <property type="entry name" value="Vaccinia Virus protein VP39"/>
    <property type="match status" value="1"/>
</dbReference>
<dbReference type="InterPro" id="IPR022642">
    <property type="entry name" value="CheR_C"/>
</dbReference>
<name>A0A4S4BR03_9BACL</name>
<dbReference type="InterPro" id="IPR000780">
    <property type="entry name" value="CheR_MeTrfase"/>
</dbReference>
<reference evidence="2 3" key="1">
    <citation type="submission" date="2019-04" db="EMBL/GenBank/DDBJ databases">
        <title>Cohnella sp. nov. isolated from preserved vegetables.</title>
        <authorList>
            <person name="Lin S.-Y."/>
            <person name="Hung M.-H."/>
            <person name="Young C.-C."/>
        </authorList>
    </citation>
    <scope>NUCLEOTIDE SEQUENCE [LARGE SCALE GENOMIC DNA]</scope>
    <source>
        <strain evidence="2 3">CC-MHH1044</strain>
    </source>
</reference>
<evidence type="ECO:0000313" key="3">
    <source>
        <dbReference type="Proteomes" id="UP000310636"/>
    </source>
</evidence>
<dbReference type="PROSITE" id="PS50123">
    <property type="entry name" value="CHER"/>
    <property type="match status" value="1"/>
</dbReference>
<gene>
    <name evidence="2" type="ORF">E6C55_18790</name>
</gene>
<accession>A0A4S4BR03</accession>
<dbReference type="SMART" id="SM00138">
    <property type="entry name" value="MeTrc"/>
    <property type="match status" value="1"/>
</dbReference>
<keyword evidence="2" id="KW-0808">Transferase</keyword>
<proteinExistence type="predicted"/>
<keyword evidence="3" id="KW-1185">Reference proteome</keyword>
<organism evidence="2 3">
    <name type="scientific">Cohnella fermenti</name>
    <dbReference type="NCBI Taxonomy" id="2565925"/>
    <lineage>
        <taxon>Bacteria</taxon>
        <taxon>Bacillati</taxon>
        <taxon>Bacillota</taxon>
        <taxon>Bacilli</taxon>
        <taxon>Bacillales</taxon>
        <taxon>Paenibacillaceae</taxon>
        <taxon>Cohnella</taxon>
    </lineage>
</organism>
<keyword evidence="2" id="KW-0489">Methyltransferase</keyword>
<dbReference type="PRINTS" id="PR00996">
    <property type="entry name" value="CHERMTFRASE"/>
</dbReference>